<dbReference type="Proteomes" id="UP000762676">
    <property type="component" value="Unassembled WGS sequence"/>
</dbReference>
<keyword evidence="2" id="KW-0808">Transferase</keyword>
<proteinExistence type="predicted"/>
<accession>A0AAV4IHB7</accession>
<keyword evidence="2" id="KW-0548">Nucleotidyltransferase</keyword>
<evidence type="ECO:0000313" key="2">
    <source>
        <dbReference type="EMBL" id="GFS09392.1"/>
    </source>
</evidence>
<dbReference type="EMBL" id="BMAT01013288">
    <property type="protein sequence ID" value="GFS09392.1"/>
    <property type="molecule type" value="Genomic_DNA"/>
</dbReference>
<dbReference type="GO" id="GO:0003964">
    <property type="term" value="F:RNA-directed DNA polymerase activity"/>
    <property type="evidence" value="ECO:0007669"/>
    <property type="project" value="UniProtKB-KW"/>
</dbReference>
<organism evidence="2 3">
    <name type="scientific">Elysia marginata</name>
    <dbReference type="NCBI Taxonomy" id="1093978"/>
    <lineage>
        <taxon>Eukaryota</taxon>
        <taxon>Metazoa</taxon>
        <taxon>Spiralia</taxon>
        <taxon>Lophotrochozoa</taxon>
        <taxon>Mollusca</taxon>
        <taxon>Gastropoda</taxon>
        <taxon>Heterobranchia</taxon>
        <taxon>Euthyneura</taxon>
        <taxon>Panpulmonata</taxon>
        <taxon>Sacoglossa</taxon>
        <taxon>Placobranchoidea</taxon>
        <taxon>Plakobranchidae</taxon>
        <taxon>Elysia</taxon>
    </lineage>
</organism>
<keyword evidence="3" id="KW-1185">Reference proteome</keyword>
<feature type="region of interest" description="Disordered" evidence="1">
    <location>
        <begin position="1"/>
        <end position="20"/>
    </location>
</feature>
<keyword evidence="2" id="KW-0695">RNA-directed DNA polymerase</keyword>
<gene>
    <name evidence="2" type="ORF">ElyMa_006620500</name>
</gene>
<protein>
    <submittedName>
        <fullName evidence="2">RNA-directed DNA polymerase from mobile element jockey</fullName>
    </submittedName>
</protein>
<evidence type="ECO:0000313" key="3">
    <source>
        <dbReference type="Proteomes" id="UP000762676"/>
    </source>
</evidence>
<comment type="caution">
    <text evidence="2">The sequence shown here is derived from an EMBL/GenBank/DDBJ whole genome shotgun (WGS) entry which is preliminary data.</text>
</comment>
<evidence type="ECO:0000256" key="1">
    <source>
        <dbReference type="SAM" id="MobiDB-lite"/>
    </source>
</evidence>
<dbReference type="AlphaFoldDB" id="A0AAV4IHB7"/>
<sequence length="207" mass="23974">MSEKEKKNSRPGWNSDRCDQTMRFPNTMNSTKTVQQQLKIRVKLDGKHYIKQISTEECVSQGSAISQTVFFIYTNDITTAVTLYVRETLHAEDFATWNSVDYASPETGRVQEMVDNVFKWIQDWGLTGNANKTAATKFSLQTKERYGNPNHELSTLPTDQAPTFFRVTPDNPLTWKQHIHKINQKVKRRSLIIKKNLSPNGERTRKY</sequence>
<name>A0AAV4IHB7_9GAST</name>
<reference evidence="2 3" key="1">
    <citation type="journal article" date="2021" name="Elife">
        <title>Chloroplast acquisition without the gene transfer in kleptoplastic sea slugs, Plakobranchus ocellatus.</title>
        <authorList>
            <person name="Maeda T."/>
            <person name="Takahashi S."/>
            <person name="Yoshida T."/>
            <person name="Shimamura S."/>
            <person name="Takaki Y."/>
            <person name="Nagai Y."/>
            <person name="Toyoda A."/>
            <person name="Suzuki Y."/>
            <person name="Arimoto A."/>
            <person name="Ishii H."/>
            <person name="Satoh N."/>
            <person name="Nishiyama T."/>
            <person name="Hasebe M."/>
            <person name="Maruyama T."/>
            <person name="Minagawa J."/>
            <person name="Obokata J."/>
            <person name="Shigenobu S."/>
        </authorList>
    </citation>
    <scope>NUCLEOTIDE SEQUENCE [LARGE SCALE GENOMIC DNA]</scope>
</reference>